<name>A0ABW2J0T2_9GAMM</name>
<reference evidence="3" key="1">
    <citation type="journal article" date="2019" name="Int. J. Syst. Evol. Microbiol.">
        <title>The Global Catalogue of Microorganisms (GCM) 10K type strain sequencing project: providing services to taxonomists for standard genome sequencing and annotation.</title>
        <authorList>
            <consortium name="The Broad Institute Genomics Platform"/>
            <consortium name="The Broad Institute Genome Sequencing Center for Infectious Disease"/>
            <person name="Wu L."/>
            <person name="Ma J."/>
        </authorList>
    </citation>
    <scope>NUCLEOTIDE SEQUENCE [LARGE SCALE GENOMIC DNA]</scope>
    <source>
        <strain evidence="3">CCUG 60559</strain>
    </source>
</reference>
<sequence length="171" mass="18342">MTEDEKDTGKPDKENSTDKGQGSSSASGPMEMGMGMAKKMMGQMGKGGPSPMAMMQKMMAQMGQGQEGGAQMPPMMQMCMGMCSEMLTAIKRTTDMAAFATPELQNLFTEWLETLEEEALRHLEEGGETDVAGLAKALNISEESTVYLVAHMTNSGKVLSKVQAIGEGKKQ</sequence>
<feature type="compositionally biased region" description="Polar residues" evidence="1">
    <location>
        <begin position="18"/>
        <end position="27"/>
    </location>
</feature>
<evidence type="ECO:0000256" key="1">
    <source>
        <dbReference type="SAM" id="MobiDB-lite"/>
    </source>
</evidence>
<accession>A0ABW2J0T2</accession>
<feature type="region of interest" description="Disordered" evidence="1">
    <location>
        <begin position="1"/>
        <end position="33"/>
    </location>
</feature>
<dbReference type="RefSeq" id="WP_198515536.1">
    <property type="nucleotide sequence ID" value="NZ_JBHTBD010000018.1"/>
</dbReference>
<keyword evidence="3" id="KW-1185">Reference proteome</keyword>
<comment type="caution">
    <text evidence="2">The sequence shown here is derived from an EMBL/GenBank/DDBJ whole genome shotgun (WGS) entry which is preliminary data.</text>
</comment>
<dbReference type="EMBL" id="JBHTBD010000018">
    <property type="protein sequence ID" value="MFC7296718.1"/>
    <property type="molecule type" value="Genomic_DNA"/>
</dbReference>
<proteinExistence type="predicted"/>
<evidence type="ECO:0008006" key="4">
    <source>
        <dbReference type="Google" id="ProtNLM"/>
    </source>
</evidence>
<dbReference type="Proteomes" id="UP001596506">
    <property type="component" value="Unassembled WGS sequence"/>
</dbReference>
<organism evidence="2 3">
    <name type="scientific">Marinobacter aromaticivorans</name>
    <dbReference type="NCBI Taxonomy" id="1494078"/>
    <lineage>
        <taxon>Bacteria</taxon>
        <taxon>Pseudomonadati</taxon>
        <taxon>Pseudomonadota</taxon>
        <taxon>Gammaproteobacteria</taxon>
        <taxon>Pseudomonadales</taxon>
        <taxon>Marinobacteraceae</taxon>
        <taxon>Marinobacter</taxon>
    </lineage>
</organism>
<evidence type="ECO:0000313" key="3">
    <source>
        <dbReference type="Proteomes" id="UP001596506"/>
    </source>
</evidence>
<protein>
    <recommendedName>
        <fullName evidence="4">MarR family transcriptional regulator</fullName>
    </recommendedName>
</protein>
<feature type="compositionally biased region" description="Basic and acidic residues" evidence="1">
    <location>
        <begin position="7"/>
        <end position="17"/>
    </location>
</feature>
<evidence type="ECO:0000313" key="2">
    <source>
        <dbReference type="EMBL" id="MFC7296718.1"/>
    </source>
</evidence>
<gene>
    <name evidence="2" type="ORF">ACFQQA_18565</name>
</gene>